<dbReference type="InterPro" id="IPR036852">
    <property type="entry name" value="Peptidase_S8/S53_dom_sf"/>
</dbReference>
<dbReference type="Gene3D" id="3.40.50.200">
    <property type="entry name" value="Peptidase S8/S53 domain"/>
    <property type="match status" value="2"/>
</dbReference>
<dbReference type="PRINTS" id="PR00723">
    <property type="entry name" value="SUBTILISIN"/>
</dbReference>
<evidence type="ECO:0000259" key="9">
    <source>
        <dbReference type="Pfam" id="PF00082"/>
    </source>
</evidence>
<keyword evidence="5" id="KW-0732">Signal</keyword>
<keyword evidence="4" id="KW-0645">Protease</keyword>
<keyword evidence="8" id="KW-0106">Calcium</keyword>
<proteinExistence type="inferred from homology"/>
<evidence type="ECO:0000256" key="8">
    <source>
        <dbReference type="ARBA" id="ARBA00022837"/>
    </source>
</evidence>
<dbReference type="Pfam" id="PF00082">
    <property type="entry name" value="Peptidase_S8"/>
    <property type="match status" value="1"/>
</dbReference>
<sequence>MVLSRFLRFFILMSCSVLTGLANAALPLPVQGVLSTDRLRHFAQHAEQQPELGQMLVAIILEADELDSATRALISAGGAKLRYSSGRRHEIRLPAGEIARLLDRLPATVYARLPYPHQAVAVTSQGVALTGAGDMQSVGTDGTGIKIGIIDLGFGSYTTAQASGDLPATLTITDYTGNGTGGTTHGTSVAEIVYDMAPGAELYLAKIGTSLQLEQAMNDMITAGVRVINHSVGWFNAAFYDGTGSICTITDNAEAGGIQWVNAMGNSRRDHYLGTFSDADGDLRHEFAAGQNTNTISLTLDKTVTLVLNWDAYPTTNVDYNLYLYNGDPDAGGTLVASSENRQNGSVSSYPTEAITYTPAVTATHYIVVTKGGSSTADVPLTLFSLGPSLGTKVFVSSLVQPADCNSVIGVGATDLTDGVESFSSEGPTTDGRAKPEVAAPNRVVTSLSSSFAGTSGAAPHVAGAAALLLAQNPTLTNVQLRDLLINTAHDVSTAGFDSRTGNGRISLDADEDGFNHDDDNCPLVANVDQLDTDGDGQGDACDTDDDNDGLLDDFELSIGTDPLLSDTDGDGLSDYDEVAYDGDATAYVPGQDLNPLSVDTDNDGYADSTDPIPLTYNYDDGDLAPLGAPDGVVDVADYLVAEKIVLGVIPATSLELSHGDLYPVGAPDGVIGVPDLLLLIR</sequence>
<organism evidence="10">
    <name type="scientific">hydrothermal vent metagenome</name>
    <dbReference type="NCBI Taxonomy" id="652676"/>
    <lineage>
        <taxon>unclassified sequences</taxon>
        <taxon>metagenomes</taxon>
        <taxon>ecological metagenomes</taxon>
    </lineage>
</organism>
<keyword evidence="3" id="KW-0964">Secreted</keyword>
<dbReference type="Pfam" id="PF18884">
    <property type="entry name" value="TSP3_bac"/>
    <property type="match status" value="2"/>
</dbReference>
<evidence type="ECO:0000256" key="3">
    <source>
        <dbReference type="ARBA" id="ARBA00022525"/>
    </source>
</evidence>
<evidence type="ECO:0000256" key="1">
    <source>
        <dbReference type="ARBA" id="ARBA00004613"/>
    </source>
</evidence>
<dbReference type="InterPro" id="IPR000209">
    <property type="entry name" value="Peptidase_S8/S53_dom"/>
</dbReference>
<dbReference type="PANTHER" id="PTHR43806:SF11">
    <property type="entry name" value="CEREVISIN-RELATED"/>
    <property type="match status" value="1"/>
</dbReference>
<evidence type="ECO:0000256" key="7">
    <source>
        <dbReference type="ARBA" id="ARBA00022825"/>
    </source>
</evidence>
<feature type="domain" description="Peptidase S8/S53" evidence="9">
    <location>
        <begin position="142"/>
        <end position="504"/>
    </location>
</feature>
<dbReference type="InterPro" id="IPR015500">
    <property type="entry name" value="Peptidase_S8_subtilisin-rel"/>
</dbReference>
<keyword evidence="7" id="KW-0720">Serine protease</keyword>
<name>A0A3B1BQN6_9ZZZZ</name>
<dbReference type="GO" id="GO:0005509">
    <property type="term" value="F:calcium ion binding"/>
    <property type="evidence" value="ECO:0007669"/>
    <property type="project" value="InterPro"/>
</dbReference>
<gene>
    <name evidence="10" type="ORF">MNBD_GAMMA24-1481</name>
</gene>
<evidence type="ECO:0000256" key="5">
    <source>
        <dbReference type="ARBA" id="ARBA00022729"/>
    </source>
</evidence>
<dbReference type="SUPFAM" id="SSF52743">
    <property type="entry name" value="Subtilisin-like"/>
    <property type="match status" value="1"/>
</dbReference>
<dbReference type="InterPro" id="IPR023828">
    <property type="entry name" value="Peptidase_S8_Ser-AS"/>
</dbReference>
<comment type="subcellular location">
    <subcellularLocation>
        <location evidence="1">Secreted</location>
    </subcellularLocation>
</comment>
<dbReference type="InterPro" id="IPR028974">
    <property type="entry name" value="TSP_type-3_rpt"/>
</dbReference>
<dbReference type="PANTHER" id="PTHR43806">
    <property type="entry name" value="PEPTIDASE S8"/>
    <property type="match status" value="1"/>
</dbReference>
<dbReference type="PROSITE" id="PS51892">
    <property type="entry name" value="SUBTILASE"/>
    <property type="match status" value="1"/>
</dbReference>
<evidence type="ECO:0000256" key="4">
    <source>
        <dbReference type="ARBA" id="ARBA00022670"/>
    </source>
</evidence>
<dbReference type="GO" id="GO:0006508">
    <property type="term" value="P:proteolysis"/>
    <property type="evidence" value="ECO:0007669"/>
    <property type="project" value="UniProtKB-KW"/>
</dbReference>
<evidence type="ECO:0000256" key="2">
    <source>
        <dbReference type="ARBA" id="ARBA00011073"/>
    </source>
</evidence>
<protein>
    <recommendedName>
        <fullName evidence="9">Peptidase S8/S53 domain-containing protein</fullName>
    </recommendedName>
</protein>
<dbReference type="SUPFAM" id="SSF103647">
    <property type="entry name" value="TSP type-3 repeat"/>
    <property type="match status" value="1"/>
</dbReference>
<dbReference type="InterPro" id="IPR059100">
    <property type="entry name" value="TSP3_bac"/>
</dbReference>
<keyword evidence="6" id="KW-0378">Hydrolase</keyword>
<dbReference type="EMBL" id="UOFZ01000136">
    <property type="protein sequence ID" value="VAX13788.1"/>
    <property type="molecule type" value="Genomic_DNA"/>
</dbReference>
<evidence type="ECO:0000313" key="10">
    <source>
        <dbReference type="EMBL" id="VAX13788.1"/>
    </source>
</evidence>
<dbReference type="AlphaFoldDB" id="A0A3B1BQN6"/>
<evidence type="ECO:0000256" key="6">
    <source>
        <dbReference type="ARBA" id="ARBA00022801"/>
    </source>
</evidence>
<reference evidence="10" key="1">
    <citation type="submission" date="2018-06" db="EMBL/GenBank/DDBJ databases">
        <authorList>
            <person name="Zhirakovskaya E."/>
        </authorList>
    </citation>
    <scope>NUCLEOTIDE SEQUENCE</scope>
</reference>
<dbReference type="PROSITE" id="PS00138">
    <property type="entry name" value="SUBTILASE_SER"/>
    <property type="match status" value="1"/>
</dbReference>
<comment type="similarity">
    <text evidence="2">Belongs to the peptidase S8 family.</text>
</comment>
<dbReference type="GO" id="GO:0004252">
    <property type="term" value="F:serine-type endopeptidase activity"/>
    <property type="evidence" value="ECO:0007669"/>
    <property type="project" value="InterPro"/>
</dbReference>
<accession>A0A3B1BQN6</accession>
<dbReference type="InterPro" id="IPR050131">
    <property type="entry name" value="Peptidase_S8_subtilisin-like"/>
</dbReference>